<dbReference type="RefSeq" id="WP_057814205.1">
    <property type="nucleotide sequence ID" value="NZ_CP031598.1"/>
</dbReference>
<dbReference type="Proteomes" id="UP000325785">
    <property type="component" value="Chromosome"/>
</dbReference>
<protein>
    <submittedName>
        <fullName evidence="3">Anti-anti-sigma factor</fullName>
    </submittedName>
</protein>
<organism evidence="2 4">
    <name type="scientific">Roseovarius indicus</name>
    <dbReference type="NCBI Taxonomy" id="540747"/>
    <lineage>
        <taxon>Bacteria</taxon>
        <taxon>Pseudomonadati</taxon>
        <taxon>Pseudomonadota</taxon>
        <taxon>Alphaproteobacteria</taxon>
        <taxon>Rhodobacterales</taxon>
        <taxon>Roseobacteraceae</taxon>
        <taxon>Roseovarius</taxon>
    </lineage>
</organism>
<feature type="domain" description="STAS" evidence="1">
    <location>
        <begin position="49"/>
        <end position="158"/>
    </location>
</feature>
<dbReference type="PATRIC" id="fig|540747.5.peg.2782"/>
<dbReference type="Gene3D" id="3.30.750.24">
    <property type="entry name" value="STAS domain"/>
    <property type="match status" value="1"/>
</dbReference>
<dbReference type="GO" id="GO:0043856">
    <property type="term" value="F:anti-sigma factor antagonist activity"/>
    <property type="evidence" value="ECO:0007669"/>
    <property type="project" value="TreeGrafter"/>
</dbReference>
<dbReference type="EMBL" id="CP031598">
    <property type="protein sequence ID" value="QEW25831.1"/>
    <property type="molecule type" value="Genomic_DNA"/>
</dbReference>
<proteinExistence type="predicted"/>
<dbReference type="SUPFAM" id="SSF52091">
    <property type="entry name" value="SpoIIaa-like"/>
    <property type="match status" value="1"/>
</dbReference>
<dbReference type="EMBL" id="LAXI01000002">
    <property type="protein sequence ID" value="KRS19204.1"/>
    <property type="molecule type" value="Genomic_DNA"/>
</dbReference>
<name>A0A0T5PE46_9RHOB</name>
<evidence type="ECO:0000259" key="1">
    <source>
        <dbReference type="PROSITE" id="PS50801"/>
    </source>
</evidence>
<dbReference type="STRING" id="540747.SAMN04488031_10333"/>
<reference evidence="2 4" key="1">
    <citation type="submission" date="2015-04" db="EMBL/GenBank/DDBJ databases">
        <title>The draft genome sequence of Roseovarius indicus B108T.</title>
        <authorList>
            <person name="Li G."/>
            <person name="Lai Q."/>
            <person name="Shao Z."/>
            <person name="Yan P."/>
        </authorList>
    </citation>
    <scope>NUCLEOTIDE SEQUENCE [LARGE SCALE GENOMIC DNA]</scope>
    <source>
        <strain evidence="2 4">B108</strain>
    </source>
</reference>
<dbReference type="PANTHER" id="PTHR33495">
    <property type="entry name" value="ANTI-SIGMA FACTOR ANTAGONIST TM_1081-RELATED-RELATED"/>
    <property type="match status" value="1"/>
</dbReference>
<dbReference type="Pfam" id="PF01740">
    <property type="entry name" value="STAS"/>
    <property type="match status" value="1"/>
</dbReference>
<evidence type="ECO:0000313" key="4">
    <source>
        <dbReference type="Proteomes" id="UP000051401"/>
    </source>
</evidence>
<dbReference type="Proteomes" id="UP000051401">
    <property type="component" value="Unassembled WGS sequence"/>
</dbReference>
<dbReference type="AlphaFoldDB" id="A0A0T5PE46"/>
<reference evidence="3 5" key="2">
    <citation type="submission" date="2018-08" db="EMBL/GenBank/DDBJ databases">
        <title>Genetic Globetrotter - A new plasmid hitch-hiking vast phylogenetic and geographic distances.</title>
        <authorList>
            <person name="Vollmers J."/>
            <person name="Petersen J."/>
        </authorList>
    </citation>
    <scope>NUCLEOTIDE SEQUENCE [LARGE SCALE GENOMIC DNA]</scope>
    <source>
        <strain evidence="3 5">DSM 26383</strain>
    </source>
</reference>
<dbReference type="CDD" id="cd07043">
    <property type="entry name" value="STAS_anti-anti-sigma_factors"/>
    <property type="match status" value="1"/>
</dbReference>
<dbReference type="InterPro" id="IPR036513">
    <property type="entry name" value="STAS_dom_sf"/>
</dbReference>
<dbReference type="InterPro" id="IPR002645">
    <property type="entry name" value="STAS_dom"/>
</dbReference>
<sequence>MGARFQDIRGLGRAGLSLVADDLRGGRPGIDSVSLAPGIRRADFEQPRLDFSCSNIGNVLVIDLFGDIASRTTGALKDALMAPIAAGSVRIVVDLSAVRSMTRAGVGPFIIAAKLARFRGGDLRICGADAAAAEMLSGLGHHYLVRVDRSRKEAVAALAKAQGKDEMAWSTAENLCQPSLIPERLT</sequence>
<accession>A0A0T5PE46</accession>
<dbReference type="KEGG" id="rid:RIdsm_01620"/>
<dbReference type="PANTHER" id="PTHR33495:SF2">
    <property type="entry name" value="ANTI-SIGMA FACTOR ANTAGONIST TM_1081-RELATED"/>
    <property type="match status" value="1"/>
</dbReference>
<evidence type="ECO:0000313" key="2">
    <source>
        <dbReference type="EMBL" id="KRS19204.1"/>
    </source>
</evidence>
<keyword evidence="4" id="KW-1185">Reference proteome</keyword>
<evidence type="ECO:0000313" key="5">
    <source>
        <dbReference type="Proteomes" id="UP000325785"/>
    </source>
</evidence>
<gene>
    <name evidence="3" type="ORF">RIdsm_01620</name>
    <name evidence="2" type="ORF">XM52_05990</name>
</gene>
<dbReference type="PROSITE" id="PS50801">
    <property type="entry name" value="STAS"/>
    <property type="match status" value="1"/>
</dbReference>
<evidence type="ECO:0000313" key="3">
    <source>
        <dbReference type="EMBL" id="QEW25831.1"/>
    </source>
</evidence>